<dbReference type="PANTHER" id="PTHR40036:SF1">
    <property type="entry name" value="MACROCIN O-METHYLTRANSFERASE"/>
    <property type="match status" value="1"/>
</dbReference>
<dbReference type="EC" id="2.1.1.-" evidence="1"/>
<dbReference type="PANTHER" id="PTHR40036">
    <property type="entry name" value="MACROCIN O-METHYLTRANSFERASE"/>
    <property type="match status" value="1"/>
</dbReference>
<dbReference type="SUPFAM" id="SSF53335">
    <property type="entry name" value="S-adenosyl-L-methionine-dependent methyltransferases"/>
    <property type="match status" value="1"/>
</dbReference>
<name>A0ABV7MAL5_9PROT</name>
<accession>A0ABV7MAL5</accession>
<keyword evidence="1" id="KW-0489">Methyltransferase</keyword>
<dbReference type="EMBL" id="JBHRVA010000002">
    <property type="protein sequence ID" value="MFC3301800.1"/>
    <property type="molecule type" value="Genomic_DNA"/>
</dbReference>
<dbReference type="InterPro" id="IPR008884">
    <property type="entry name" value="TylF_MeTrfase"/>
</dbReference>
<dbReference type="Proteomes" id="UP001595607">
    <property type="component" value="Unassembled WGS sequence"/>
</dbReference>
<reference evidence="2" key="1">
    <citation type="journal article" date="2019" name="Int. J. Syst. Evol. Microbiol.">
        <title>The Global Catalogue of Microorganisms (GCM) 10K type strain sequencing project: providing services to taxonomists for standard genome sequencing and annotation.</title>
        <authorList>
            <consortium name="The Broad Institute Genomics Platform"/>
            <consortium name="The Broad Institute Genome Sequencing Center for Infectious Disease"/>
            <person name="Wu L."/>
            <person name="Ma J."/>
        </authorList>
    </citation>
    <scope>NUCLEOTIDE SEQUENCE [LARGE SCALE GENOMIC DNA]</scope>
    <source>
        <strain evidence="2">KCTC 22245</strain>
    </source>
</reference>
<sequence>MTAEDLRGYLAFVLDLYDRFGKEGRRIREPLVKRQKKPMRSILRASAAQAGPGLIAEFGVHKGHSIRLLAEIFPERTIHGFDSFEGFPDDGRGDWRQDFSLPELPEVPANVRLHQGYFGDTLAPFVQDLEAEETAALLHIDCDIYSSAAEVFDSLGRTIRPGTVLLFDELVNYDEFLSNEMLALFEWCQGSGLEVRWAAAKGRLRPLPDFRTGVEGGFAGYRQQGFYQNAGLIVVTDENAPARRERFLDEAATVAEILGLA</sequence>
<dbReference type="InterPro" id="IPR029063">
    <property type="entry name" value="SAM-dependent_MTases_sf"/>
</dbReference>
<proteinExistence type="predicted"/>
<comment type="caution">
    <text evidence="1">The sequence shown here is derived from an EMBL/GenBank/DDBJ whole genome shotgun (WGS) entry which is preliminary data.</text>
</comment>
<organism evidence="1 2">
    <name type="scientific">Parvularcula lutaonensis</name>
    <dbReference type="NCBI Taxonomy" id="491923"/>
    <lineage>
        <taxon>Bacteria</taxon>
        <taxon>Pseudomonadati</taxon>
        <taxon>Pseudomonadota</taxon>
        <taxon>Alphaproteobacteria</taxon>
        <taxon>Parvularculales</taxon>
        <taxon>Parvularculaceae</taxon>
        <taxon>Parvularcula</taxon>
    </lineage>
</organism>
<gene>
    <name evidence="1" type="ORF">ACFONP_03560</name>
</gene>
<dbReference type="RefSeq" id="WP_189573505.1">
    <property type="nucleotide sequence ID" value="NZ_BMXU01000001.1"/>
</dbReference>
<dbReference type="GO" id="GO:0008168">
    <property type="term" value="F:methyltransferase activity"/>
    <property type="evidence" value="ECO:0007669"/>
    <property type="project" value="UniProtKB-KW"/>
</dbReference>
<protein>
    <submittedName>
        <fullName evidence="1">Class I SAM-dependent methyltransferase</fullName>
        <ecNumber evidence="1">2.1.1.-</ecNumber>
    </submittedName>
</protein>
<evidence type="ECO:0000313" key="2">
    <source>
        <dbReference type="Proteomes" id="UP001595607"/>
    </source>
</evidence>
<dbReference type="GO" id="GO:0032259">
    <property type="term" value="P:methylation"/>
    <property type="evidence" value="ECO:0007669"/>
    <property type="project" value="UniProtKB-KW"/>
</dbReference>
<keyword evidence="2" id="KW-1185">Reference proteome</keyword>
<evidence type="ECO:0000313" key="1">
    <source>
        <dbReference type="EMBL" id="MFC3301800.1"/>
    </source>
</evidence>
<dbReference type="Pfam" id="PF13578">
    <property type="entry name" value="Methyltransf_24"/>
    <property type="match status" value="1"/>
</dbReference>
<dbReference type="Gene3D" id="3.40.50.150">
    <property type="entry name" value="Vaccinia Virus protein VP39"/>
    <property type="match status" value="1"/>
</dbReference>
<keyword evidence="1" id="KW-0808">Transferase</keyword>